<protein>
    <recommendedName>
        <fullName evidence="5">Ribosome maturation factor RimM</fullName>
    </recommendedName>
</protein>
<keyword evidence="1 5" id="KW-0963">Cytoplasm</keyword>
<dbReference type="InterPro" id="IPR002676">
    <property type="entry name" value="RimM_N"/>
</dbReference>
<dbReference type="GO" id="GO:0042274">
    <property type="term" value="P:ribosomal small subunit biogenesis"/>
    <property type="evidence" value="ECO:0007669"/>
    <property type="project" value="UniProtKB-UniRule"/>
</dbReference>
<proteinExistence type="inferred from homology"/>
<comment type="domain">
    <text evidence="5">The PRC barrel domain binds ribosomal protein uS19.</text>
</comment>
<evidence type="ECO:0000256" key="1">
    <source>
        <dbReference type="ARBA" id="ARBA00022490"/>
    </source>
</evidence>
<dbReference type="GO" id="GO:0043022">
    <property type="term" value="F:ribosome binding"/>
    <property type="evidence" value="ECO:0007669"/>
    <property type="project" value="InterPro"/>
</dbReference>
<evidence type="ECO:0000256" key="2">
    <source>
        <dbReference type="ARBA" id="ARBA00022517"/>
    </source>
</evidence>
<dbReference type="InterPro" id="IPR011033">
    <property type="entry name" value="PRC_barrel-like_sf"/>
</dbReference>
<dbReference type="InterPro" id="IPR036976">
    <property type="entry name" value="RimM_N_sf"/>
</dbReference>
<dbReference type="InterPro" id="IPR011961">
    <property type="entry name" value="RimM"/>
</dbReference>
<dbReference type="Pfam" id="PF24986">
    <property type="entry name" value="PRC_RimM"/>
    <property type="match status" value="1"/>
</dbReference>
<feature type="domain" description="Ribosome maturation factor RimM PRC barrel" evidence="7">
    <location>
        <begin position="95"/>
        <end position="164"/>
    </location>
</feature>
<dbReference type="Pfam" id="PF01782">
    <property type="entry name" value="RimM"/>
    <property type="match status" value="1"/>
</dbReference>
<dbReference type="Gene3D" id="2.40.30.60">
    <property type="entry name" value="RimM"/>
    <property type="match status" value="1"/>
</dbReference>
<dbReference type="AlphaFoldDB" id="A0A9D1FJ45"/>
<dbReference type="EMBL" id="DVJQ01000034">
    <property type="protein sequence ID" value="HIS74145.1"/>
    <property type="molecule type" value="Genomic_DNA"/>
</dbReference>
<dbReference type="GO" id="GO:0005840">
    <property type="term" value="C:ribosome"/>
    <property type="evidence" value="ECO:0007669"/>
    <property type="project" value="InterPro"/>
</dbReference>
<dbReference type="PANTHER" id="PTHR33692:SF1">
    <property type="entry name" value="RIBOSOME MATURATION FACTOR RIMM"/>
    <property type="match status" value="1"/>
</dbReference>
<evidence type="ECO:0000256" key="4">
    <source>
        <dbReference type="ARBA" id="ARBA00023186"/>
    </source>
</evidence>
<dbReference type="Proteomes" id="UP000886865">
    <property type="component" value="Unassembled WGS sequence"/>
</dbReference>
<reference evidence="8" key="1">
    <citation type="submission" date="2020-10" db="EMBL/GenBank/DDBJ databases">
        <authorList>
            <person name="Gilroy R."/>
        </authorList>
    </citation>
    <scope>NUCLEOTIDE SEQUENCE</scope>
    <source>
        <strain evidence="8">CHK152-2871</strain>
    </source>
</reference>
<evidence type="ECO:0000256" key="3">
    <source>
        <dbReference type="ARBA" id="ARBA00022552"/>
    </source>
</evidence>
<sequence length="168" mass="19017">MQELISIGKILNFHGISGEARVGYSDAKRIEGAKKVIVKNTTLTIDKVRFHKNFAIIKFKEISDINELLNFKGENIYLEKQEVQKQMQDEEYLISDLVGLNVFDDKDDFIGTVDSVAKSAGNDILSIKPQNRDFGNVLIPFVKELVPIVDIKSKKIIIKPIEGLLPWD</sequence>
<dbReference type="InterPro" id="IPR009000">
    <property type="entry name" value="Transl_B-barrel_sf"/>
</dbReference>
<dbReference type="SUPFAM" id="SSF50447">
    <property type="entry name" value="Translation proteins"/>
    <property type="match status" value="1"/>
</dbReference>
<name>A0A9D1FJ45_9BACT</name>
<evidence type="ECO:0000256" key="5">
    <source>
        <dbReference type="HAMAP-Rule" id="MF_00014"/>
    </source>
</evidence>
<feature type="domain" description="RimM N-terminal" evidence="6">
    <location>
        <begin position="7"/>
        <end position="81"/>
    </location>
</feature>
<organism evidence="8 9">
    <name type="scientific">Candidatus Galligastranaerophilus intestinavium</name>
    <dbReference type="NCBI Taxonomy" id="2840836"/>
    <lineage>
        <taxon>Bacteria</taxon>
        <taxon>Candidatus Galligastranaerophilus</taxon>
    </lineage>
</organism>
<comment type="similarity">
    <text evidence="5">Belongs to the RimM family.</text>
</comment>
<dbReference type="GO" id="GO:0006364">
    <property type="term" value="P:rRNA processing"/>
    <property type="evidence" value="ECO:0007669"/>
    <property type="project" value="UniProtKB-UniRule"/>
</dbReference>
<comment type="subunit">
    <text evidence="5">Binds ribosomal protein uS19.</text>
</comment>
<dbReference type="PANTHER" id="PTHR33692">
    <property type="entry name" value="RIBOSOME MATURATION FACTOR RIMM"/>
    <property type="match status" value="1"/>
</dbReference>
<dbReference type="SUPFAM" id="SSF50346">
    <property type="entry name" value="PRC-barrel domain"/>
    <property type="match status" value="1"/>
</dbReference>
<dbReference type="NCBIfam" id="TIGR02273">
    <property type="entry name" value="16S_RimM"/>
    <property type="match status" value="1"/>
</dbReference>
<dbReference type="Gene3D" id="2.30.30.240">
    <property type="entry name" value="PRC-barrel domain"/>
    <property type="match status" value="1"/>
</dbReference>
<dbReference type="HAMAP" id="MF_00014">
    <property type="entry name" value="Ribosome_mat_RimM"/>
    <property type="match status" value="1"/>
</dbReference>
<comment type="subcellular location">
    <subcellularLocation>
        <location evidence="5">Cytoplasm</location>
    </subcellularLocation>
</comment>
<accession>A0A9D1FJ45</accession>
<evidence type="ECO:0000313" key="9">
    <source>
        <dbReference type="Proteomes" id="UP000886865"/>
    </source>
</evidence>
<reference evidence="8" key="2">
    <citation type="journal article" date="2021" name="PeerJ">
        <title>Extensive microbial diversity within the chicken gut microbiome revealed by metagenomics and culture.</title>
        <authorList>
            <person name="Gilroy R."/>
            <person name="Ravi A."/>
            <person name="Getino M."/>
            <person name="Pursley I."/>
            <person name="Horton D.L."/>
            <person name="Alikhan N.F."/>
            <person name="Baker D."/>
            <person name="Gharbi K."/>
            <person name="Hall N."/>
            <person name="Watson M."/>
            <person name="Adriaenssens E.M."/>
            <person name="Foster-Nyarko E."/>
            <person name="Jarju S."/>
            <person name="Secka A."/>
            <person name="Antonio M."/>
            <person name="Oren A."/>
            <person name="Chaudhuri R.R."/>
            <person name="La Ragione R."/>
            <person name="Hildebrand F."/>
            <person name="Pallen M.J."/>
        </authorList>
    </citation>
    <scope>NUCLEOTIDE SEQUENCE</scope>
    <source>
        <strain evidence="8">CHK152-2871</strain>
    </source>
</reference>
<comment type="function">
    <text evidence="5">An accessory protein needed during the final step in the assembly of 30S ribosomal subunit, possibly for assembly of the head region. Essential for efficient processing of 16S rRNA. May be needed both before and after RbfA during the maturation of 16S rRNA. It has affinity for free ribosomal 30S subunits but not for 70S ribosomes.</text>
</comment>
<gene>
    <name evidence="5 8" type="primary">rimM</name>
    <name evidence="8" type="ORF">IAA86_03885</name>
</gene>
<dbReference type="GO" id="GO:0005737">
    <property type="term" value="C:cytoplasm"/>
    <property type="evidence" value="ECO:0007669"/>
    <property type="project" value="UniProtKB-SubCell"/>
</dbReference>
<evidence type="ECO:0000259" key="7">
    <source>
        <dbReference type="Pfam" id="PF24986"/>
    </source>
</evidence>
<keyword evidence="3 5" id="KW-0698">rRNA processing</keyword>
<keyword evidence="2 5" id="KW-0690">Ribosome biogenesis</keyword>
<comment type="caution">
    <text evidence="8">The sequence shown here is derived from an EMBL/GenBank/DDBJ whole genome shotgun (WGS) entry which is preliminary data.</text>
</comment>
<evidence type="ECO:0000313" key="8">
    <source>
        <dbReference type="EMBL" id="HIS74145.1"/>
    </source>
</evidence>
<evidence type="ECO:0000259" key="6">
    <source>
        <dbReference type="Pfam" id="PF01782"/>
    </source>
</evidence>
<keyword evidence="4 5" id="KW-0143">Chaperone</keyword>
<dbReference type="InterPro" id="IPR056792">
    <property type="entry name" value="PRC_RimM"/>
</dbReference>